<proteinExistence type="predicted"/>
<accession>A0ABR4CK69</accession>
<evidence type="ECO:0000313" key="1">
    <source>
        <dbReference type="EMBL" id="KAL2070357.1"/>
    </source>
</evidence>
<gene>
    <name evidence="1" type="ORF">VTL71DRAFT_13383</name>
</gene>
<protein>
    <submittedName>
        <fullName evidence="1">Uncharacterized protein</fullName>
    </submittedName>
</protein>
<reference evidence="1 2" key="1">
    <citation type="journal article" date="2024" name="Commun. Biol.">
        <title>Comparative genomic analysis of thermophilic fungi reveals convergent evolutionary adaptations and gene losses.</title>
        <authorList>
            <person name="Steindorff A.S."/>
            <person name="Aguilar-Pontes M.V."/>
            <person name="Robinson A.J."/>
            <person name="Andreopoulos B."/>
            <person name="LaButti K."/>
            <person name="Kuo A."/>
            <person name="Mondo S."/>
            <person name="Riley R."/>
            <person name="Otillar R."/>
            <person name="Haridas S."/>
            <person name="Lipzen A."/>
            <person name="Grimwood J."/>
            <person name="Schmutz J."/>
            <person name="Clum A."/>
            <person name="Reid I.D."/>
            <person name="Moisan M.C."/>
            <person name="Butler G."/>
            <person name="Nguyen T.T.M."/>
            <person name="Dewar K."/>
            <person name="Conant G."/>
            <person name="Drula E."/>
            <person name="Henrissat B."/>
            <person name="Hansel C."/>
            <person name="Singer S."/>
            <person name="Hutchinson M.I."/>
            <person name="de Vries R.P."/>
            <person name="Natvig D.O."/>
            <person name="Powell A.J."/>
            <person name="Tsang A."/>
            <person name="Grigoriev I.V."/>
        </authorList>
    </citation>
    <scope>NUCLEOTIDE SEQUENCE [LARGE SCALE GENOMIC DNA]</scope>
    <source>
        <strain evidence="1 2">CBS 494.80</strain>
    </source>
</reference>
<organism evidence="1 2">
    <name type="scientific">Oculimacula yallundae</name>
    <dbReference type="NCBI Taxonomy" id="86028"/>
    <lineage>
        <taxon>Eukaryota</taxon>
        <taxon>Fungi</taxon>
        <taxon>Dikarya</taxon>
        <taxon>Ascomycota</taxon>
        <taxon>Pezizomycotina</taxon>
        <taxon>Leotiomycetes</taxon>
        <taxon>Helotiales</taxon>
        <taxon>Ploettnerulaceae</taxon>
        <taxon>Oculimacula</taxon>
    </lineage>
</organism>
<evidence type="ECO:0000313" key="2">
    <source>
        <dbReference type="Proteomes" id="UP001595075"/>
    </source>
</evidence>
<dbReference type="Proteomes" id="UP001595075">
    <property type="component" value="Unassembled WGS sequence"/>
</dbReference>
<sequence>MEFPTCTDHYNVYGGRETLEGMLPIRSDSFTTTRLGTAKACLSLQSLAPGFRSNEVMLWQNLFLSIFLTPVLGAPALESRQGAAVDCSPSSKTGLKPECWKQLNVETFINDWIKANGTDANCGQLGFAQCFLQFNGFTGLTCDLITSNTCPPFPTTDNSKYYSEQQFYALWNIYTIYQFFNQYSQALSNGASLAGQTIDDIVATVGPPVEAQAGKDSLMTVLGATLGIVTTLAGVVPGGAATTGASFILSGIGNALGIAPELGTTLLVTQTANDRFLQLGKIGSGLASLVEDYQANLLKMVQTIQGDAALFNAAASTGGFSQRVTTSLTVQSSDLFHQLQLFVLSQALQANGIVSSRSTGVDVLEFAKETDQISCDAFGPGGNCNQWWFDPANKNTYALHNGNDRGNTQIALTQAIVDKGWATLDEVFKVEDCAGKGVTFDATKLGATCLATHGFCEWNYVETAARTQPQFKNCGNDKDWGTLCGSFQSGILVPESYLGPLFKFSAGTCKKL</sequence>
<keyword evidence="2" id="KW-1185">Reference proteome</keyword>
<dbReference type="EMBL" id="JAZHXI010000006">
    <property type="protein sequence ID" value="KAL2070357.1"/>
    <property type="molecule type" value="Genomic_DNA"/>
</dbReference>
<name>A0ABR4CK69_9HELO</name>
<comment type="caution">
    <text evidence="1">The sequence shown here is derived from an EMBL/GenBank/DDBJ whole genome shotgun (WGS) entry which is preliminary data.</text>
</comment>